<keyword evidence="3" id="KW-1185">Reference proteome</keyword>
<dbReference type="PANTHER" id="PTHR32305">
    <property type="match status" value="1"/>
</dbReference>
<dbReference type="Proteomes" id="UP001055153">
    <property type="component" value="Unassembled WGS sequence"/>
</dbReference>
<dbReference type="Gene3D" id="2.180.10.10">
    <property type="entry name" value="RHS repeat-associated core"/>
    <property type="match status" value="3"/>
</dbReference>
<dbReference type="InterPro" id="IPR022385">
    <property type="entry name" value="Rhs_assc_core"/>
</dbReference>
<feature type="domain" description="RHS protein conserved region" evidence="1">
    <location>
        <begin position="793"/>
        <end position="823"/>
    </location>
</feature>
<proteinExistence type="predicted"/>
<dbReference type="RefSeq" id="WP_290365864.1">
    <property type="nucleotide sequence ID" value="NZ_JAUFPY010000040.1"/>
</dbReference>
<gene>
    <name evidence="2" type="primary">rhsC</name>
    <name evidence="2" type="ORF">GMJLKIPL_1548</name>
</gene>
<dbReference type="NCBIfam" id="TIGR01643">
    <property type="entry name" value="YD_repeat_2x"/>
    <property type="match status" value="6"/>
</dbReference>
<comment type="caution">
    <text evidence="2">The sequence shown here is derived from an EMBL/GenBank/DDBJ whole genome shotgun (WGS) entry which is preliminary data.</text>
</comment>
<evidence type="ECO:0000313" key="3">
    <source>
        <dbReference type="Proteomes" id="UP001055153"/>
    </source>
</evidence>
<sequence>MYRFSRNTQSDVRLVSIDGQPSANCVAGARGLTYDANKFIASETDEEGRVTAYVRDVSGRPTSITRGSGTAQASTTTITWHPTFNAPSQTVEPGLTTDFTYNGSGQLTQVKQTDTTSYTVPFSTNGRTRIWTYAYGVGGLLASADGPLAGAGDTTSYTYNASGYLQTSTNELGQMTTVTAWNSRGQPTAVTGIDGVVTAYAYDGMGRLTAITINPGSSQATWSMTYTPAGDLASYTEPAGAAYTLTWDDSRRLTKVTNNLGEAVGYTRDAMGGVTAKTITASDGTTEMFSLTNTFDELGRLIKQVGGEGRTWRYAYDKTGNLTGITDPRSKTLAYGYDALGRLATESERDGGVVQHAYNGKDEETSYTDPRSLATTYVRNGFGEVIQETSPDRGITVYDYDARGLMISRKDARNVTTSYTYDNAGRLKSRSYPTAALNESFGYDEPSAGALAKGRLTSMQDAAGTSVFYYDAVGRVTGEVRTIGSYAHSVAYSYEESGSGRLRFLTYPSGRIVAYGYDAMGRVTYVALKASWSAPEQVIASYVGYYPFGSLRGFAFGNGLNAWSTMSLEYKLDALYLDPAAGGPSLITRYHWFGDGLNLMALNNDSVDPNQTQRFAYDAGRLLTATGPYGSLGWSYDKVGNRLSEARTLAGTTTTQSYAYPTSSNRLRSVSQGGTALRSFLYDAAGNLTSDTRAGTAYSYTISGAGRIAQVQVGGVVRANYAYDGRNRLSVRQTLNLTPSGTTHLIHDVWDRVLVETNGAGAAVREYVWVGDIPVAVVDNSAGGTNPTLLWVHVDHLGRPELMTDATQAVKWRAAYEPFGTVASVTGPAALQMRFPGQWFQLEAGLAYNWNRHYDATIGRYTQADPFGLSQGPQLVSFYEKIDLEMKKKDNSISIDGSYNTGFLRYLSKIYEDHEMGNTFILPKKIRQKISCR</sequence>
<dbReference type="InterPro" id="IPR050708">
    <property type="entry name" value="T6SS_VgrG/RHS"/>
</dbReference>
<accession>A0ABQ4SD76</accession>
<dbReference type="Pfam" id="PF03527">
    <property type="entry name" value="RHS"/>
    <property type="match status" value="1"/>
</dbReference>
<evidence type="ECO:0000259" key="1">
    <source>
        <dbReference type="Pfam" id="PF03527"/>
    </source>
</evidence>
<organism evidence="2 3">
    <name type="scientific">Methylobacterium isbiliense</name>
    <dbReference type="NCBI Taxonomy" id="315478"/>
    <lineage>
        <taxon>Bacteria</taxon>
        <taxon>Pseudomonadati</taxon>
        <taxon>Pseudomonadota</taxon>
        <taxon>Alphaproteobacteria</taxon>
        <taxon>Hyphomicrobiales</taxon>
        <taxon>Methylobacteriaceae</taxon>
        <taxon>Methylobacterium</taxon>
    </lineage>
</organism>
<dbReference type="PANTHER" id="PTHR32305:SF15">
    <property type="entry name" value="PROTEIN RHSA-RELATED"/>
    <property type="match status" value="1"/>
</dbReference>
<dbReference type="Pfam" id="PF05593">
    <property type="entry name" value="RHS_repeat"/>
    <property type="match status" value="5"/>
</dbReference>
<dbReference type="NCBIfam" id="TIGR03696">
    <property type="entry name" value="Rhs_assc_core"/>
    <property type="match status" value="1"/>
</dbReference>
<evidence type="ECO:0000313" key="2">
    <source>
        <dbReference type="EMBL" id="GJD99630.1"/>
    </source>
</evidence>
<reference evidence="2" key="1">
    <citation type="journal article" date="2021" name="Front. Microbiol.">
        <title>Comprehensive Comparative Genomics and Phenotyping of Methylobacterium Species.</title>
        <authorList>
            <person name="Alessa O."/>
            <person name="Ogura Y."/>
            <person name="Fujitani Y."/>
            <person name="Takami H."/>
            <person name="Hayashi T."/>
            <person name="Sahin N."/>
            <person name="Tani A."/>
        </authorList>
    </citation>
    <scope>NUCLEOTIDE SEQUENCE</scope>
    <source>
        <strain evidence="2">DSM 17168</strain>
    </source>
</reference>
<dbReference type="InterPro" id="IPR001826">
    <property type="entry name" value="RHS"/>
</dbReference>
<dbReference type="EMBL" id="BPQQ01000017">
    <property type="protein sequence ID" value="GJD99630.1"/>
    <property type="molecule type" value="Genomic_DNA"/>
</dbReference>
<name>A0ABQ4SD76_9HYPH</name>
<protein>
    <submittedName>
        <fullName evidence="2">Deoxyribonuclease RhsC</fullName>
    </submittedName>
</protein>
<dbReference type="InterPro" id="IPR031325">
    <property type="entry name" value="RHS_repeat"/>
</dbReference>
<reference evidence="2" key="2">
    <citation type="submission" date="2021-08" db="EMBL/GenBank/DDBJ databases">
        <authorList>
            <person name="Tani A."/>
            <person name="Ola A."/>
            <person name="Ogura Y."/>
            <person name="Katsura K."/>
            <person name="Hayashi T."/>
        </authorList>
    </citation>
    <scope>NUCLEOTIDE SEQUENCE</scope>
    <source>
        <strain evidence="2">DSM 17168</strain>
    </source>
</reference>
<dbReference type="InterPro" id="IPR006530">
    <property type="entry name" value="YD"/>
</dbReference>